<keyword evidence="1" id="KW-1185">Reference proteome</keyword>
<accession>A0A915IJW5</accession>
<dbReference type="WBParaSite" id="nRc.2.0.1.t13682-RA">
    <property type="protein sequence ID" value="nRc.2.0.1.t13682-RA"/>
    <property type="gene ID" value="nRc.2.0.1.g13682"/>
</dbReference>
<reference evidence="2" key="1">
    <citation type="submission" date="2022-11" db="UniProtKB">
        <authorList>
            <consortium name="WormBaseParasite"/>
        </authorList>
    </citation>
    <scope>IDENTIFICATION</scope>
</reference>
<evidence type="ECO:0000313" key="2">
    <source>
        <dbReference type="WBParaSite" id="nRc.2.0.1.t13682-RA"/>
    </source>
</evidence>
<evidence type="ECO:0000313" key="1">
    <source>
        <dbReference type="Proteomes" id="UP000887565"/>
    </source>
</evidence>
<organism evidence="1 2">
    <name type="scientific">Romanomermis culicivorax</name>
    <name type="common">Nematode worm</name>
    <dbReference type="NCBI Taxonomy" id="13658"/>
    <lineage>
        <taxon>Eukaryota</taxon>
        <taxon>Metazoa</taxon>
        <taxon>Ecdysozoa</taxon>
        <taxon>Nematoda</taxon>
        <taxon>Enoplea</taxon>
        <taxon>Dorylaimia</taxon>
        <taxon>Mermithida</taxon>
        <taxon>Mermithoidea</taxon>
        <taxon>Mermithidae</taxon>
        <taxon>Romanomermis</taxon>
    </lineage>
</organism>
<dbReference type="AlphaFoldDB" id="A0A915IJW5"/>
<protein>
    <submittedName>
        <fullName evidence="2">Uncharacterized protein</fullName>
    </submittedName>
</protein>
<dbReference type="Proteomes" id="UP000887565">
    <property type="component" value="Unplaced"/>
</dbReference>
<sequence length="146" mass="16527">MPNSIKLCPNQLLAVAKHALRSTEPHMDCQVATTTADCDLTNHEPAARDKSLPCHTDQQKLDFALNKMTAKTYITAPQKTKALCMLCQNRDVFGLPGDKPMFTKELTICIDTSTVKPVSRRHYCPAMEQRPIVHRHIQEMLDNHFI</sequence>
<proteinExistence type="predicted"/>
<name>A0A915IJW5_ROMCU</name>